<protein>
    <submittedName>
        <fullName evidence="2">Uncharacterized protein</fullName>
    </submittedName>
</protein>
<evidence type="ECO:0000256" key="1">
    <source>
        <dbReference type="SAM" id="MobiDB-lite"/>
    </source>
</evidence>
<dbReference type="AlphaFoldDB" id="H2C3P7"/>
<name>H2C3P7_9CREN</name>
<sequence length="172" mass="19186">MSELDFLLNRKKSVGKTSDSRVEKEEEIGLESRENRGEALPQTTESSGKSVEERGKPEESSGLTLESLGKSVEGTPEVEMETLEERGNPLQSGVSRDKRSIESVMMTLLSREPKIGVWSYPSFLVLQYLFSTKPGFRMSKIAKEALEIGLRQLYPELFAIAESVAKEKGLIK</sequence>
<dbReference type="STRING" id="671065.MetMK1DRAFT_00013720"/>
<accession>H2C3P7</accession>
<dbReference type="HOGENOM" id="CLU_137167_0_0_2"/>
<dbReference type="eggNOG" id="arCOG04886">
    <property type="taxonomic scope" value="Archaea"/>
</dbReference>
<proteinExistence type="predicted"/>
<dbReference type="Proteomes" id="UP000003980">
    <property type="component" value="Unassembled WGS sequence"/>
</dbReference>
<feature type="region of interest" description="Disordered" evidence="1">
    <location>
        <begin position="1"/>
        <end position="97"/>
    </location>
</feature>
<reference evidence="2 3" key="1">
    <citation type="submission" date="2012-01" db="EMBL/GenBank/DDBJ databases">
        <title>Improved High-Quality Draft sequence of Metallosphaera yellowstonensis MK1.</title>
        <authorList>
            <consortium name="US DOE Joint Genome Institute"/>
            <person name="Lucas S."/>
            <person name="Han J."/>
            <person name="Cheng J.-F."/>
            <person name="Goodwin L."/>
            <person name="Pitluck S."/>
            <person name="Peters L."/>
            <person name="Teshima H."/>
            <person name="Detter J.C."/>
            <person name="Han C."/>
            <person name="Tapia R."/>
            <person name="Land M."/>
            <person name="Hauser L."/>
            <person name="Kyrpides N."/>
            <person name="Kozubal M."/>
            <person name="Macur R.E."/>
            <person name="Jay Z."/>
            <person name="Inskeep W."/>
            <person name="Woyke T."/>
        </authorList>
    </citation>
    <scope>NUCLEOTIDE SEQUENCE [LARGE SCALE GENOMIC DNA]</scope>
    <source>
        <strain evidence="2 3">MK1</strain>
    </source>
</reference>
<feature type="compositionally biased region" description="Basic and acidic residues" evidence="1">
    <location>
        <begin position="50"/>
        <end position="59"/>
    </location>
</feature>
<evidence type="ECO:0000313" key="2">
    <source>
        <dbReference type="EMBL" id="EHP70868.1"/>
    </source>
</evidence>
<dbReference type="OrthoDB" id="37016at2157"/>
<organism evidence="2 3">
    <name type="scientific">Metallosphaera yellowstonensis MK1</name>
    <dbReference type="NCBI Taxonomy" id="671065"/>
    <lineage>
        <taxon>Archaea</taxon>
        <taxon>Thermoproteota</taxon>
        <taxon>Thermoprotei</taxon>
        <taxon>Sulfolobales</taxon>
        <taxon>Sulfolobaceae</taxon>
        <taxon>Metallosphaera</taxon>
    </lineage>
</organism>
<evidence type="ECO:0000313" key="3">
    <source>
        <dbReference type="Proteomes" id="UP000003980"/>
    </source>
</evidence>
<dbReference type="EMBL" id="JH597761">
    <property type="protein sequence ID" value="EHP70868.1"/>
    <property type="molecule type" value="Genomic_DNA"/>
</dbReference>
<keyword evidence="3" id="KW-1185">Reference proteome</keyword>
<dbReference type="RefSeq" id="WP_009071777.1">
    <property type="nucleotide sequence ID" value="NZ_JH597761.1"/>
</dbReference>
<gene>
    <name evidence="2" type="ORF">MetMK1DRAFT_00013720</name>
</gene>